<evidence type="ECO:0000259" key="11">
    <source>
        <dbReference type="PROSITE" id="PS50923"/>
    </source>
</evidence>
<dbReference type="GO" id="GO:0016020">
    <property type="term" value="C:membrane"/>
    <property type="evidence" value="ECO:0007669"/>
    <property type="project" value="InterPro"/>
</dbReference>
<dbReference type="Gene3D" id="3.10.250.10">
    <property type="entry name" value="SRCR-like domain"/>
    <property type="match status" value="1"/>
</dbReference>
<dbReference type="OrthoDB" id="536948at2759"/>
<evidence type="ECO:0000256" key="4">
    <source>
        <dbReference type="ARBA" id="ARBA00023180"/>
    </source>
</evidence>
<dbReference type="PROSITE" id="PS50923">
    <property type="entry name" value="SUSHI"/>
    <property type="match status" value="1"/>
</dbReference>
<dbReference type="InterPro" id="IPR001190">
    <property type="entry name" value="SRCR"/>
</dbReference>
<feature type="domain" description="Sushi" evidence="11">
    <location>
        <begin position="238"/>
        <end position="301"/>
    </location>
</feature>
<dbReference type="SUPFAM" id="SSF57535">
    <property type="entry name" value="Complement control module/SCR domain"/>
    <property type="match status" value="1"/>
</dbReference>
<organism evidence="13 14">
    <name type="scientific">Patiria miniata</name>
    <name type="common">Bat star</name>
    <name type="synonym">Asterina miniata</name>
    <dbReference type="NCBI Taxonomy" id="46514"/>
    <lineage>
        <taxon>Eukaryota</taxon>
        <taxon>Metazoa</taxon>
        <taxon>Echinodermata</taxon>
        <taxon>Eleutherozoa</taxon>
        <taxon>Asterozoa</taxon>
        <taxon>Asteroidea</taxon>
        <taxon>Valvatacea</taxon>
        <taxon>Valvatida</taxon>
        <taxon>Asterinidae</taxon>
        <taxon>Patiria</taxon>
    </lineage>
</organism>
<dbReference type="PRINTS" id="PR00258">
    <property type="entry name" value="SPERACTRCPTR"/>
</dbReference>
<accession>A0A913ZPJ4</accession>
<dbReference type="Gene3D" id="2.10.70.10">
    <property type="entry name" value="Complement Module, domain 1"/>
    <property type="match status" value="1"/>
</dbReference>
<reference evidence="13" key="1">
    <citation type="submission" date="2022-11" db="UniProtKB">
        <authorList>
            <consortium name="EnsemblMetazoa"/>
        </authorList>
    </citation>
    <scope>IDENTIFICATION</scope>
</reference>
<dbReference type="SMART" id="SM00321">
    <property type="entry name" value="WSC"/>
    <property type="match status" value="1"/>
</dbReference>
<evidence type="ECO:0000256" key="8">
    <source>
        <dbReference type="SAM" id="Phobius"/>
    </source>
</evidence>
<dbReference type="Pfam" id="PF00530">
    <property type="entry name" value="SRCR"/>
    <property type="match status" value="1"/>
</dbReference>
<evidence type="ECO:0000256" key="9">
    <source>
        <dbReference type="SAM" id="SignalP"/>
    </source>
</evidence>
<keyword evidence="4" id="KW-0325">Glycoprotein</keyword>
<evidence type="ECO:0000259" key="10">
    <source>
        <dbReference type="PROSITE" id="PS50287"/>
    </source>
</evidence>
<dbReference type="PANTHER" id="PTHR19331">
    <property type="entry name" value="SCAVENGER RECEPTOR DOMAIN-CONTAINING"/>
    <property type="match status" value="1"/>
</dbReference>
<keyword evidence="14" id="KW-1185">Reference proteome</keyword>
<feature type="domain" description="SRCR" evidence="10">
    <location>
        <begin position="33"/>
        <end position="136"/>
    </location>
</feature>
<dbReference type="OMA" id="WKDVCHR"/>
<evidence type="ECO:0000256" key="3">
    <source>
        <dbReference type="ARBA" id="ARBA00023157"/>
    </source>
</evidence>
<keyword evidence="1 9" id="KW-0732">Signal</keyword>
<keyword evidence="6" id="KW-0768">Sushi</keyword>
<dbReference type="Proteomes" id="UP000887568">
    <property type="component" value="Unplaced"/>
</dbReference>
<protein>
    <submittedName>
        <fullName evidence="13">Uncharacterized protein</fullName>
    </submittedName>
</protein>
<evidence type="ECO:0000256" key="5">
    <source>
        <dbReference type="PROSITE-ProRule" id="PRU00196"/>
    </source>
</evidence>
<feature type="region of interest" description="Disordered" evidence="7">
    <location>
        <begin position="371"/>
        <end position="404"/>
    </location>
</feature>
<name>A0A913ZPJ4_PATMI</name>
<dbReference type="InterPro" id="IPR002889">
    <property type="entry name" value="WSC_carb-bd"/>
</dbReference>
<feature type="compositionally biased region" description="Polar residues" evidence="7">
    <location>
        <begin position="394"/>
        <end position="404"/>
    </location>
</feature>
<dbReference type="Pfam" id="PF00084">
    <property type="entry name" value="Sushi"/>
    <property type="match status" value="1"/>
</dbReference>
<dbReference type="CDD" id="cd00033">
    <property type="entry name" value="CCP"/>
    <property type="match status" value="1"/>
</dbReference>
<feature type="chain" id="PRO_5037862138" evidence="9">
    <location>
        <begin position="33"/>
        <end position="404"/>
    </location>
</feature>
<dbReference type="SMART" id="SM00032">
    <property type="entry name" value="CCP"/>
    <property type="match status" value="1"/>
</dbReference>
<dbReference type="PROSITE" id="PS00420">
    <property type="entry name" value="SRCR_1"/>
    <property type="match status" value="1"/>
</dbReference>
<feature type="disulfide bond" evidence="5">
    <location>
        <begin position="106"/>
        <end position="116"/>
    </location>
</feature>
<evidence type="ECO:0000313" key="14">
    <source>
        <dbReference type="Proteomes" id="UP000887568"/>
    </source>
</evidence>
<dbReference type="EnsemblMetazoa" id="XM_038197048.1">
    <property type="protein sequence ID" value="XP_038052976.1"/>
    <property type="gene ID" value="LOC119725584"/>
</dbReference>
<keyword evidence="8" id="KW-1133">Transmembrane helix</keyword>
<dbReference type="PROSITE" id="PS51212">
    <property type="entry name" value="WSC"/>
    <property type="match status" value="1"/>
</dbReference>
<feature type="domain" description="WSC" evidence="12">
    <location>
        <begin position="137"/>
        <end position="236"/>
    </location>
</feature>
<dbReference type="Pfam" id="PF01822">
    <property type="entry name" value="WSC"/>
    <property type="match status" value="1"/>
</dbReference>
<evidence type="ECO:0000256" key="2">
    <source>
        <dbReference type="ARBA" id="ARBA00022737"/>
    </source>
</evidence>
<dbReference type="InterPro" id="IPR035976">
    <property type="entry name" value="Sushi/SCR/CCP_sf"/>
</dbReference>
<keyword evidence="3 5" id="KW-1015">Disulfide bond</keyword>
<evidence type="ECO:0000256" key="6">
    <source>
        <dbReference type="PROSITE-ProRule" id="PRU00302"/>
    </source>
</evidence>
<evidence type="ECO:0000256" key="7">
    <source>
        <dbReference type="SAM" id="MobiDB-lite"/>
    </source>
</evidence>
<evidence type="ECO:0000259" key="12">
    <source>
        <dbReference type="PROSITE" id="PS51212"/>
    </source>
</evidence>
<dbReference type="InterPro" id="IPR000436">
    <property type="entry name" value="Sushi_SCR_CCP_dom"/>
</dbReference>
<dbReference type="GeneID" id="119725584"/>
<dbReference type="RefSeq" id="XP_038052976.1">
    <property type="nucleotide sequence ID" value="XM_038197048.1"/>
</dbReference>
<feature type="signal peptide" evidence="9">
    <location>
        <begin position="1"/>
        <end position="32"/>
    </location>
</feature>
<dbReference type="PANTHER" id="PTHR19331:SF465">
    <property type="entry name" value="EGG PEPTIDE SPERACT RECEPTOR"/>
    <property type="match status" value="1"/>
</dbReference>
<dbReference type="SUPFAM" id="SSF56487">
    <property type="entry name" value="SRCR-like"/>
    <property type="match status" value="1"/>
</dbReference>
<evidence type="ECO:0000256" key="1">
    <source>
        <dbReference type="ARBA" id="ARBA00022729"/>
    </source>
</evidence>
<dbReference type="InterPro" id="IPR036772">
    <property type="entry name" value="SRCR-like_dom_sf"/>
</dbReference>
<dbReference type="FunFam" id="3.10.250.10:FF:000001">
    <property type="entry name" value="Lysyl oxidase 4 isoform X1"/>
    <property type="match status" value="1"/>
</dbReference>
<keyword evidence="8" id="KW-0472">Membrane</keyword>
<sequence length="404" mass="44711">MRLSNIHSAITLALVWPAYLLLLAVPSSSVQSVRLAGSPVNVTGVNEGRVEVFHEGAWKDVCHRRWDRRDAQVVCREMGFSGASFAMVESHYGSGENNDSMQNFDCEGEEQFLEQCPFKTAAKTCRDGETAGVSCYLPGYLGCFLDRTVGSVLNSDYLSSEDMTVRKCLQYCHDKKMRYAGLRQNTDCYCGTNGTDYDAWGSVSDTNCLLHCGGNYAEACGGETTWFWTTSVYDVDLAQCPEPDEPSFGYVRETGAFWYGTTATFDCYTGFQLHEDHTLSCVLGDEVNELVWHGEPSTCKEIPDPNSRDKDDEWDRILKQAQLLKGTKGTLKLRDQSSTRIIIGALIGFVICVVIAVTIVIVCRKERKAKRSPKIRKQEEANSNGTGYHLASGGPSTSVSDSKI</sequence>
<dbReference type="PROSITE" id="PS50287">
    <property type="entry name" value="SRCR_2"/>
    <property type="match status" value="1"/>
</dbReference>
<feature type="transmembrane region" description="Helical" evidence="8">
    <location>
        <begin position="341"/>
        <end position="363"/>
    </location>
</feature>
<evidence type="ECO:0000313" key="13">
    <source>
        <dbReference type="EnsemblMetazoa" id="XP_038052976.1"/>
    </source>
</evidence>
<dbReference type="SMART" id="SM00202">
    <property type="entry name" value="SR"/>
    <property type="match status" value="1"/>
</dbReference>
<dbReference type="AlphaFoldDB" id="A0A913ZPJ4"/>
<keyword evidence="2" id="KW-0677">Repeat</keyword>
<keyword evidence="8" id="KW-0812">Transmembrane</keyword>
<proteinExistence type="predicted"/>
<comment type="caution">
    <text evidence="5">Lacks conserved residue(s) required for the propagation of feature annotation.</text>
</comment>